<keyword evidence="2" id="KW-1185">Reference proteome</keyword>
<protein>
    <submittedName>
        <fullName evidence="1">Uncharacterized protein</fullName>
    </submittedName>
</protein>
<proteinExistence type="predicted"/>
<reference evidence="1 2" key="1">
    <citation type="journal article" date="2001" name="FEMS Microbiol. Lett.">
        <title>Oceanobacillus iheyensis gen. nov., sp. nov., a deep-sea extremely halotolerant and alkaliphilic species isolated from a depth of 1050 m on the Iheya Ridge.</title>
        <authorList>
            <person name="Lu J."/>
            <person name="Nogi Y."/>
            <person name="Takami H."/>
        </authorList>
    </citation>
    <scope>NUCLEOTIDE SEQUENCE [LARGE SCALE GENOMIC DNA]</scope>
    <source>
        <strain evidence="2">DSM 14371 / CIP 107618 / JCM 11309 / KCTC 3954 / HTE831</strain>
    </source>
</reference>
<reference evidence="1 2" key="2">
    <citation type="journal article" date="2002" name="Nucleic Acids Res.">
        <title>Genome sequence of Oceanobacillus iheyensis isolated from the Iheya Ridge and its unexpected adaptive capabilities to extreme environments.</title>
        <authorList>
            <person name="Takami H."/>
            <person name="Takaki Y."/>
            <person name="Uchiyama I."/>
        </authorList>
    </citation>
    <scope>NUCLEOTIDE SEQUENCE [LARGE SCALE GENOMIC DNA]</scope>
    <source>
        <strain evidence="2">DSM 14371 / CIP 107618 / JCM 11309 / KCTC 3954 / HTE831</strain>
    </source>
</reference>
<accession>Q8EMR0</accession>
<dbReference type="AlphaFoldDB" id="Q8EMR0"/>
<gene>
    <name evidence="1" type="ordered locus">OB2781</name>
</gene>
<dbReference type="Proteomes" id="UP000000822">
    <property type="component" value="Chromosome"/>
</dbReference>
<evidence type="ECO:0000313" key="2">
    <source>
        <dbReference type="Proteomes" id="UP000000822"/>
    </source>
</evidence>
<organism evidence="1 2">
    <name type="scientific">Oceanobacillus iheyensis (strain DSM 14371 / CIP 107618 / JCM 11309 / KCTC 3954 / HTE831)</name>
    <dbReference type="NCBI Taxonomy" id="221109"/>
    <lineage>
        <taxon>Bacteria</taxon>
        <taxon>Bacillati</taxon>
        <taxon>Bacillota</taxon>
        <taxon>Bacilli</taxon>
        <taxon>Bacillales</taxon>
        <taxon>Bacillaceae</taxon>
        <taxon>Oceanobacillus</taxon>
    </lineage>
</organism>
<dbReference type="KEGG" id="oih:OB2781"/>
<dbReference type="EMBL" id="BA000028">
    <property type="protein sequence ID" value="BAC14737.1"/>
    <property type="molecule type" value="Genomic_DNA"/>
</dbReference>
<dbReference type="HOGENOM" id="CLU_3390496_0_0_9"/>
<name>Q8EMR0_OCEIH</name>
<evidence type="ECO:0000313" key="1">
    <source>
        <dbReference type="EMBL" id="BAC14737.1"/>
    </source>
</evidence>
<sequence>MYYLSLLPMKDFIRKENIPDAFSFREATGFSF</sequence>